<dbReference type="Pfam" id="PF01541">
    <property type="entry name" value="GIY-YIG"/>
    <property type="match status" value="1"/>
</dbReference>
<dbReference type="GO" id="GO:0006289">
    <property type="term" value="P:nucleotide-excision repair"/>
    <property type="evidence" value="ECO:0007669"/>
    <property type="project" value="InterPro"/>
</dbReference>
<dbReference type="Gene3D" id="3.40.1440.10">
    <property type="entry name" value="GIY-YIG endonuclease"/>
    <property type="match status" value="1"/>
</dbReference>
<feature type="domain" description="GIY-YIG" evidence="6">
    <location>
        <begin position="3"/>
        <end position="82"/>
    </location>
</feature>
<gene>
    <name evidence="8" type="ORF">METZ01_LOCUS24833</name>
</gene>
<dbReference type="PROSITE" id="PS50164">
    <property type="entry name" value="GIY_YIG"/>
    <property type="match status" value="1"/>
</dbReference>
<evidence type="ECO:0000256" key="3">
    <source>
        <dbReference type="ARBA" id="ARBA00022769"/>
    </source>
</evidence>
<name>A0A381Q105_9ZZZZ</name>
<dbReference type="AlphaFoldDB" id="A0A381Q105"/>
<dbReference type="InterPro" id="IPR035901">
    <property type="entry name" value="GIY-YIG_endonuc_sf"/>
</dbReference>
<evidence type="ECO:0000256" key="1">
    <source>
        <dbReference type="ARBA" id="ARBA00022490"/>
    </source>
</evidence>
<organism evidence="8">
    <name type="scientific">marine metagenome</name>
    <dbReference type="NCBI Taxonomy" id="408172"/>
    <lineage>
        <taxon>unclassified sequences</taxon>
        <taxon>metagenomes</taxon>
        <taxon>ecological metagenomes</taxon>
    </lineage>
</organism>
<evidence type="ECO:0000256" key="2">
    <source>
        <dbReference type="ARBA" id="ARBA00022763"/>
    </source>
</evidence>
<keyword evidence="1" id="KW-0963">Cytoplasm</keyword>
<dbReference type="NCBIfam" id="TIGR00194">
    <property type="entry name" value="uvrC"/>
    <property type="match status" value="1"/>
</dbReference>
<keyword evidence="5" id="KW-0234">DNA repair</keyword>
<dbReference type="HAMAP" id="MF_00203">
    <property type="entry name" value="UvrC"/>
    <property type="match status" value="1"/>
</dbReference>
<evidence type="ECO:0000256" key="5">
    <source>
        <dbReference type="ARBA" id="ARBA00023204"/>
    </source>
</evidence>
<keyword evidence="4" id="KW-0267">Excision nuclease</keyword>
<keyword evidence="2" id="KW-0227">DNA damage</keyword>
<dbReference type="FunFam" id="3.40.1440.10:FF:000001">
    <property type="entry name" value="UvrABC system protein C"/>
    <property type="match status" value="1"/>
</dbReference>
<evidence type="ECO:0000259" key="7">
    <source>
        <dbReference type="PROSITE" id="PS50165"/>
    </source>
</evidence>
<dbReference type="SUPFAM" id="SSF46600">
    <property type="entry name" value="C-terminal UvrC-binding domain of UvrB"/>
    <property type="match status" value="1"/>
</dbReference>
<accession>A0A381Q105</accession>
<dbReference type="Gene3D" id="3.30.420.340">
    <property type="entry name" value="UvrC, RNAse H endonuclease domain"/>
    <property type="match status" value="1"/>
</dbReference>
<evidence type="ECO:0000313" key="8">
    <source>
        <dbReference type="EMBL" id="SUZ71979.1"/>
    </source>
</evidence>
<evidence type="ECO:0000256" key="4">
    <source>
        <dbReference type="ARBA" id="ARBA00022881"/>
    </source>
</evidence>
<dbReference type="PANTHER" id="PTHR30562:SF1">
    <property type="entry name" value="UVRABC SYSTEM PROTEIN C"/>
    <property type="match status" value="1"/>
</dbReference>
<dbReference type="PANTHER" id="PTHR30562">
    <property type="entry name" value="UVRC/OXIDOREDUCTASE"/>
    <property type="match status" value="1"/>
</dbReference>
<evidence type="ECO:0008006" key="9">
    <source>
        <dbReference type="Google" id="ProtNLM"/>
    </source>
</evidence>
<dbReference type="SUPFAM" id="SSF82771">
    <property type="entry name" value="GIY-YIG endonuclease"/>
    <property type="match status" value="1"/>
</dbReference>
<dbReference type="Pfam" id="PF08459">
    <property type="entry name" value="UvrC_RNaseH_dom"/>
    <property type="match status" value="1"/>
</dbReference>
<dbReference type="Pfam" id="PF22920">
    <property type="entry name" value="UvrC_RNaseH"/>
    <property type="match status" value="1"/>
</dbReference>
<proteinExistence type="inferred from homology"/>
<sequence>MPASPGVYQFKDKSDNIIYIGKAKDLKKRVKSYFQKKSYRTPKEQSLIKRINTLEWIVCQDEADAFITEANLIKKHKPKYNVQLKDDKSFPYLKITNERLPKIDVTRTILNDKSTYFGPYTDVKSMRRLLDVLHRAFPIRNCYVELKDKSVVKKGLGLIKISQKEYHEMIEHMILFLKGETKSVEKKLTKKMDFFSSKLMYEESARVRDQLKAIIQFRTHRRKLEADFSNRDIFGVKSKDDYHVVVILRIQEGRIISREKISSKTNFPVSEVLRSVIVNFYMNSAYIPSKIYFPEPPDEAEDLEEWLSTLNGKKVQFLVPQRSQKLKEVKLANKNAQLLLNEWLLNLKKRKDYVPKILQELKDVLGLGVSPRLIEAFDISHLGGTDTVASMVVFKDGKPYKSGYRKYNINVDQIDDFESMKEVVFRRYKRQLNEKNPLPDLILIDGGKGQLSSAKLSLDKLKLDLPVVALAKRLEELFIPNQKESLIISKSSPALNLLKQIRDEAHRFAITFQRSKRTKRMLKG</sequence>
<dbReference type="InterPro" id="IPR050066">
    <property type="entry name" value="UvrABC_protein_C"/>
</dbReference>
<dbReference type="InterPro" id="IPR000305">
    <property type="entry name" value="GIY-YIG_endonuc"/>
</dbReference>
<reference evidence="8" key="1">
    <citation type="submission" date="2018-05" db="EMBL/GenBank/DDBJ databases">
        <authorList>
            <person name="Lanie J.A."/>
            <person name="Ng W.-L."/>
            <person name="Kazmierczak K.M."/>
            <person name="Andrzejewski T.M."/>
            <person name="Davidsen T.M."/>
            <person name="Wayne K.J."/>
            <person name="Tettelin H."/>
            <person name="Glass J.I."/>
            <person name="Rusch D."/>
            <person name="Podicherti R."/>
            <person name="Tsui H.-C.T."/>
            <person name="Winkler M.E."/>
        </authorList>
    </citation>
    <scope>NUCLEOTIDE SEQUENCE</scope>
</reference>
<dbReference type="GO" id="GO:0009380">
    <property type="term" value="C:excinuclease repair complex"/>
    <property type="evidence" value="ECO:0007669"/>
    <property type="project" value="InterPro"/>
</dbReference>
<dbReference type="InterPro" id="IPR047296">
    <property type="entry name" value="GIY-YIG_UvrC_Cho"/>
</dbReference>
<protein>
    <recommendedName>
        <fullName evidence="9">GIY-YIG domain-containing protein</fullName>
    </recommendedName>
</protein>
<dbReference type="InterPro" id="IPR001162">
    <property type="entry name" value="UvrC_RNase_H_dom"/>
</dbReference>
<dbReference type="CDD" id="cd10434">
    <property type="entry name" value="GIY-YIG_UvrC_Cho"/>
    <property type="match status" value="1"/>
</dbReference>
<dbReference type="GO" id="GO:0009381">
    <property type="term" value="F:excinuclease ABC activity"/>
    <property type="evidence" value="ECO:0007669"/>
    <property type="project" value="InterPro"/>
</dbReference>
<dbReference type="PROSITE" id="PS50165">
    <property type="entry name" value="UVRC"/>
    <property type="match status" value="1"/>
</dbReference>
<dbReference type="InterPro" id="IPR036876">
    <property type="entry name" value="UVR_dom_sf"/>
</dbReference>
<feature type="domain" description="UvrC family homology region profile" evidence="7">
    <location>
        <begin position="233"/>
        <end position="455"/>
    </location>
</feature>
<dbReference type="EMBL" id="UINC01001138">
    <property type="protein sequence ID" value="SUZ71979.1"/>
    <property type="molecule type" value="Genomic_DNA"/>
</dbReference>
<dbReference type="SMART" id="SM00465">
    <property type="entry name" value="GIYc"/>
    <property type="match status" value="1"/>
</dbReference>
<dbReference type="InterPro" id="IPR038476">
    <property type="entry name" value="UvrC_RNase_H_dom_sf"/>
</dbReference>
<dbReference type="InterPro" id="IPR004791">
    <property type="entry name" value="UvrC"/>
</dbReference>
<evidence type="ECO:0000259" key="6">
    <source>
        <dbReference type="PROSITE" id="PS50164"/>
    </source>
</evidence>
<keyword evidence="3" id="KW-0228">DNA excision</keyword>